<name>A0A0M3JIL4_ANISI</name>
<accession>A0A0M3JIL4</accession>
<reference evidence="1 2" key="2">
    <citation type="submission" date="2018-11" db="EMBL/GenBank/DDBJ databases">
        <authorList>
            <consortium name="Pathogen Informatics"/>
        </authorList>
    </citation>
    <scope>NUCLEOTIDE SEQUENCE [LARGE SCALE GENOMIC DNA]</scope>
</reference>
<keyword evidence="2" id="KW-1185">Reference proteome</keyword>
<sequence>MGWEDVCEDYDEFLVRAQVVNVVDDASWMDGWMDAVDAE</sequence>
<proteinExistence type="predicted"/>
<evidence type="ECO:0000313" key="1">
    <source>
        <dbReference type="EMBL" id="VDK28795.1"/>
    </source>
</evidence>
<organism evidence="3">
    <name type="scientific">Anisakis simplex</name>
    <name type="common">Herring worm</name>
    <dbReference type="NCBI Taxonomy" id="6269"/>
    <lineage>
        <taxon>Eukaryota</taxon>
        <taxon>Metazoa</taxon>
        <taxon>Ecdysozoa</taxon>
        <taxon>Nematoda</taxon>
        <taxon>Chromadorea</taxon>
        <taxon>Rhabditida</taxon>
        <taxon>Spirurina</taxon>
        <taxon>Ascaridomorpha</taxon>
        <taxon>Ascaridoidea</taxon>
        <taxon>Anisakidae</taxon>
        <taxon>Anisakis</taxon>
        <taxon>Anisakis simplex complex</taxon>
    </lineage>
</organism>
<gene>
    <name evidence="1" type="ORF">ASIM_LOCUS7241</name>
</gene>
<dbReference type="Proteomes" id="UP000267096">
    <property type="component" value="Unassembled WGS sequence"/>
</dbReference>
<dbReference type="EMBL" id="UYRR01017153">
    <property type="protein sequence ID" value="VDK28795.1"/>
    <property type="molecule type" value="Genomic_DNA"/>
</dbReference>
<reference evidence="3" key="1">
    <citation type="submission" date="2017-02" db="UniProtKB">
        <authorList>
            <consortium name="WormBaseParasite"/>
        </authorList>
    </citation>
    <scope>IDENTIFICATION</scope>
</reference>
<dbReference type="WBParaSite" id="ASIM_0000748001-mRNA-1">
    <property type="protein sequence ID" value="ASIM_0000748001-mRNA-1"/>
    <property type="gene ID" value="ASIM_0000748001"/>
</dbReference>
<dbReference type="AlphaFoldDB" id="A0A0M3JIL4"/>
<evidence type="ECO:0000313" key="3">
    <source>
        <dbReference type="WBParaSite" id="ASIM_0000748001-mRNA-1"/>
    </source>
</evidence>
<protein>
    <submittedName>
        <fullName evidence="3">Prophage protein</fullName>
    </submittedName>
</protein>
<evidence type="ECO:0000313" key="2">
    <source>
        <dbReference type="Proteomes" id="UP000267096"/>
    </source>
</evidence>